<evidence type="ECO:0000313" key="12">
    <source>
        <dbReference type="Proteomes" id="UP000547209"/>
    </source>
</evidence>
<dbReference type="EMBL" id="JACJVP010000021">
    <property type="protein sequence ID" value="MBB6671522.1"/>
    <property type="molecule type" value="Genomic_DNA"/>
</dbReference>
<dbReference type="InterPro" id="IPR001444">
    <property type="entry name" value="Flag_bb_rod_N"/>
</dbReference>
<feature type="domain" description="Flagellar hook-associated protein FlgK helical" evidence="10">
    <location>
        <begin position="102"/>
        <end position="300"/>
    </location>
</feature>
<keyword evidence="11" id="KW-0966">Cell projection</keyword>
<evidence type="ECO:0000256" key="6">
    <source>
        <dbReference type="ARBA" id="ARBA00023143"/>
    </source>
</evidence>
<evidence type="ECO:0000259" key="8">
    <source>
        <dbReference type="Pfam" id="PF00460"/>
    </source>
</evidence>
<keyword evidence="11" id="KW-0282">Flagellum</keyword>
<dbReference type="NCBIfam" id="TIGR02492">
    <property type="entry name" value="flgK_ends"/>
    <property type="match status" value="1"/>
</dbReference>
<feature type="domain" description="Flagellar basal body rod protein N-terminal" evidence="8">
    <location>
        <begin position="10"/>
        <end position="37"/>
    </location>
</feature>
<feature type="domain" description="Flagellar basal-body/hook protein C-terminal" evidence="9">
    <location>
        <begin position="476"/>
        <end position="515"/>
    </location>
</feature>
<proteinExistence type="inferred from homology"/>
<dbReference type="InterPro" id="IPR053927">
    <property type="entry name" value="FlgK_helical"/>
</dbReference>
<evidence type="ECO:0000256" key="1">
    <source>
        <dbReference type="ARBA" id="ARBA00004365"/>
    </source>
</evidence>
<dbReference type="PANTHER" id="PTHR30033">
    <property type="entry name" value="FLAGELLAR HOOK-ASSOCIATED PROTEIN 1"/>
    <property type="match status" value="1"/>
</dbReference>
<protein>
    <recommendedName>
        <fullName evidence="4 7">Flagellar hook-associated protein 1</fullName>
        <shortName evidence="7">HAP1</shortName>
    </recommendedName>
</protein>
<evidence type="ECO:0000259" key="9">
    <source>
        <dbReference type="Pfam" id="PF06429"/>
    </source>
</evidence>
<evidence type="ECO:0000256" key="4">
    <source>
        <dbReference type="ARBA" id="ARBA00016244"/>
    </source>
</evidence>
<dbReference type="Pfam" id="PF00460">
    <property type="entry name" value="Flg_bb_rod"/>
    <property type="match status" value="1"/>
</dbReference>
<keyword evidence="11" id="KW-0969">Cilium</keyword>
<dbReference type="InterPro" id="IPR002371">
    <property type="entry name" value="FlgK"/>
</dbReference>
<keyword evidence="6 7" id="KW-0975">Bacterial flagellum</keyword>
<evidence type="ECO:0000256" key="2">
    <source>
        <dbReference type="ARBA" id="ARBA00004613"/>
    </source>
</evidence>
<dbReference type="PANTHER" id="PTHR30033:SF1">
    <property type="entry name" value="FLAGELLAR HOOK-ASSOCIATED PROTEIN 1"/>
    <property type="match status" value="1"/>
</dbReference>
<evidence type="ECO:0000256" key="5">
    <source>
        <dbReference type="ARBA" id="ARBA00022525"/>
    </source>
</evidence>
<dbReference type="GO" id="GO:0044780">
    <property type="term" value="P:bacterial-type flagellum assembly"/>
    <property type="evidence" value="ECO:0007669"/>
    <property type="project" value="InterPro"/>
</dbReference>
<keyword evidence="12" id="KW-1185">Reference proteome</keyword>
<sequence>MRSTFHSLETVKRALFTQQAALSTTGQNIANANTAGYSRQIVNMQATRPIEAPGMTHSTIPGQLGTGVEFTSITRVREQFLDTQYRNQNMDTGNWTFQASALDKLEAIFNEPSDTGLRSLMDKFWTSWSDLSKDPENVTGRKIVRENALALADTFNLTSKQLSDMKSDLTANIGTKANQINTYLSNIADLNQQITRISAYGDNANDLMDQRDLLTDKLSQLVNITVTDSPQGYNISMGGVELLNGFNAATVDAAGLEAAFAGGNGGDLRSGEVYGMLVARDTYVTQYQQQLDTLANSLANGEFTVTLPAGTVLPNGITLDGVTYNDTNRKLASDLTVKIHGVNELHKLGYTMKDPVTTGVDFFTSKDGGPITAASLTLNKIIQDSPDAIATSMRTDGTPEKVVPGNNTLALIMSNLKDTKFTFVSPDGSTPVVGRGTIDDFYQSVIGQLGVQSENAQRQVENQNSLLANIDNQRQSVSGVSLDEEMSNLIKFQHAYSAAARAMTAYDEILDKVINGMGIVGR</sequence>
<dbReference type="GO" id="GO:0009424">
    <property type="term" value="C:bacterial-type flagellum hook"/>
    <property type="evidence" value="ECO:0007669"/>
    <property type="project" value="UniProtKB-UniRule"/>
</dbReference>
<evidence type="ECO:0000256" key="3">
    <source>
        <dbReference type="ARBA" id="ARBA00009677"/>
    </source>
</evidence>
<dbReference type="InterPro" id="IPR010930">
    <property type="entry name" value="Flg_bb/hook_C_dom"/>
</dbReference>
<organism evidence="11 12">
    <name type="scientific">Cohnella nanjingensis</name>
    <dbReference type="NCBI Taxonomy" id="1387779"/>
    <lineage>
        <taxon>Bacteria</taxon>
        <taxon>Bacillati</taxon>
        <taxon>Bacillota</taxon>
        <taxon>Bacilli</taxon>
        <taxon>Bacillales</taxon>
        <taxon>Paenibacillaceae</taxon>
        <taxon>Cohnella</taxon>
    </lineage>
</organism>
<gene>
    <name evidence="7 11" type="primary">flgK</name>
    <name evidence="11" type="ORF">H7C19_12600</name>
</gene>
<dbReference type="Proteomes" id="UP000547209">
    <property type="component" value="Unassembled WGS sequence"/>
</dbReference>
<comment type="caution">
    <text evidence="11">The sequence shown here is derived from an EMBL/GenBank/DDBJ whole genome shotgun (WGS) entry which is preliminary data.</text>
</comment>
<accession>A0A7X0RQ03</accession>
<evidence type="ECO:0000259" key="10">
    <source>
        <dbReference type="Pfam" id="PF22638"/>
    </source>
</evidence>
<dbReference type="Pfam" id="PF22638">
    <property type="entry name" value="FlgK_D1"/>
    <property type="match status" value="1"/>
</dbReference>
<dbReference type="SUPFAM" id="SSF64518">
    <property type="entry name" value="Phase 1 flagellin"/>
    <property type="match status" value="1"/>
</dbReference>
<dbReference type="GO" id="GO:0005576">
    <property type="term" value="C:extracellular region"/>
    <property type="evidence" value="ECO:0007669"/>
    <property type="project" value="UniProtKB-SubCell"/>
</dbReference>
<dbReference type="AlphaFoldDB" id="A0A7X0RQ03"/>
<dbReference type="GO" id="GO:0005198">
    <property type="term" value="F:structural molecule activity"/>
    <property type="evidence" value="ECO:0007669"/>
    <property type="project" value="UniProtKB-UniRule"/>
</dbReference>
<evidence type="ECO:0000256" key="7">
    <source>
        <dbReference type="RuleBase" id="RU362065"/>
    </source>
</evidence>
<reference evidence="11 12" key="1">
    <citation type="submission" date="2020-08" db="EMBL/GenBank/DDBJ databases">
        <title>Cohnella phylogeny.</title>
        <authorList>
            <person name="Dunlap C."/>
        </authorList>
    </citation>
    <scope>NUCLEOTIDE SEQUENCE [LARGE SCALE GENOMIC DNA]</scope>
    <source>
        <strain evidence="11 12">DSM 28246</strain>
    </source>
</reference>
<keyword evidence="5 7" id="KW-0964">Secreted</keyword>
<comment type="subcellular location">
    <subcellularLocation>
        <location evidence="1 7">Bacterial flagellum</location>
    </subcellularLocation>
    <subcellularLocation>
        <location evidence="2 7">Secreted</location>
    </subcellularLocation>
</comment>
<dbReference type="Pfam" id="PF06429">
    <property type="entry name" value="Flg_bbr_C"/>
    <property type="match status" value="1"/>
</dbReference>
<comment type="similarity">
    <text evidence="3 7">Belongs to the flagella basal body rod proteins family.</text>
</comment>
<dbReference type="PRINTS" id="PR01005">
    <property type="entry name" value="FLGHOOKAP1"/>
</dbReference>
<evidence type="ECO:0000313" key="11">
    <source>
        <dbReference type="EMBL" id="MBB6671522.1"/>
    </source>
</evidence>
<name>A0A7X0RQ03_9BACL</name>
<dbReference type="RefSeq" id="WP_185143001.1">
    <property type="nucleotide sequence ID" value="NZ_JACJVP010000021.1"/>
</dbReference>